<sequence>MRKATRKNKHLGKQILRKTKHLRKQTSRKNRKISGGYKEENKGTWAEVDFTEEEIQAIKDYNNANKPRIVPSTEIRDKLFPEMSESAKGNAAYKIQIILNRVYNGR</sequence>
<name>A0A6C0D654_9ZZZZ</name>
<reference evidence="2" key="1">
    <citation type="journal article" date="2020" name="Nature">
        <title>Giant virus diversity and host interactions through global metagenomics.</title>
        <authorList>
            <person name="Schulz F."/>
            <person name="Roux S."/>
            <person name="Paez-Espino D."/>
            <person name="Jungbluth S."/>
            <person name="Walsh D.A."/>
            <person name="Denef V.J."/>
            <person name="McMahon K.D."/>
            <person name="Konstantinidis K.T."/>
            <person name="Eloe-Fadrosh E.A."/>
            <person name="Kyrpides N.C."/>
            <person name="Woyke T."/>
        </authorList>
    </citation>
    <scope>NUCLEOTIDE SEQUENCE</scope>
    <source>
        <strain evidence="2">GVMAG-M-3300023174-111</strain>
    </source>
</reference>
<proteinExistence type="predicted"/>
<dbReference type="EMBL" id="MN739531">
    <property type="protein sequence ID" value="QHT11185.1"/>
    <property type="molecule type" value="Genomic_DNA"/>
</dbReference>
<protein>
    <submittedName>
        <fullName evidence="2">Uncharacterized protein</fullName>
    </submittedName>
</protein>
<feature type="region of interest" description="Disordered" evidence="1">
    <location>
        <begin position="1"/>
        <end position="37"/>
    </location>
</feature>
<accession>A0A6C0D654</accession>
<feature type="compositionally biased region" description="Basic residues" evidence="1">
    <location>
        <begin position="1"/>
        <end position="32"/>
    </location>
</feature>
<evidence type="ECO:0000256" key="1">
    <source>
        <dbReference type="SAM" id="MobiDB-lite"/>
    </source>
</evidence>
<organism evidence="2">
    <name type="scientific">viral metagenome</name>
    <dbReference type="NCBI Taxonomy" id="1070528"/>
    <lineage>
        <taxon>unclassified sequences</taxon>
        <taxon>metagenomes</taxon>
        <taxon>organismal metagenomes</taxon>
    </lineage>
</organism>
<evidence type="ECO:0000313" key="2">
    <source>
        <dbReference type="EMBL" id="QHT11185.1"/>
    </source>
</evidence>
<dbReference type="AlphaFoldDB" id="A0A6C0D654"/>